<dbReference type="Proteomes" id="UP000253934">
    <property type="component" value="Unassembled WGS sequence"/>
</dbReference>
<keyword evidence="2" id="KW-1185">Reference proteome</keyword>
<proteinExistence type="predicted"/>
<accession>A0A369KYW7</accession>
<dbReference type="GO" id="GO:0008990">
    <property type="term" value="F:rRNA (guanine-N2-)-methyltransferase activity"/>
    <property type="evidence" value="ECO:0007669"/>
    <property type="project" value="TreeGrafter"/>
</dbReference>
<dbReference type="PANTHER" id="PTHR47313">
    <property type="entry name" value="RIBOSOMAL RNA LARGE SUBUNIT METHYLTRANSFERASE K/L"/>
    <property type="match status" value="1"/>
</dbReference>
<dbReference type="EMBL" id="QOVW01000017">
    <property type="protein sequence ID" value="RDB36923.1"/>
    <property type="molecule type" value="Genomic_DNA"/>
</dbReference>
<gene>
    <name evidence="1" type="ORF">DCC88_02615</name>
</gene>
<organism evidence="1 2">
    <name type="scientific">Spirobacillus cienkowskii</name>
    <dbReference type="NCBI Taxonomy" id="495820"/>
    <lineage>
        <taxon>Bacteria</taxon>
        <taxon>Pseudomonadati</taxon>
        <taxon>Bdellovibrionota</taxon>
        <taxon>Oligoflexia</taxon>
        <taxon>Silvanigrellales</taxon>
        <taxon>Spirobacillus</taxon>
    </lineage>
</organism>
<dbReference type="PROSITE" id="PS00092">
    <property type="entry name" value="N6_MTASE"/>
    <property type="match status" value="1"/>
</dbReference>
<dbReference type="AlphaFoldDB" id="A0A369KYW7"/>
<comment type="caution">
    <text evidence="1">The sequence shown here is derived from an EMBL/GenBank/DDBJ whole genome shotgun (WGS) entry which is preliminary data.</text>
</comment>
<evidence type="ECO:0000313" key="1">
    <source>
        <dbReference type="EMBL" id="RDB36923.1"/>
    </source>
</evidence>
<name>A0A369KYW7_9BACT</name>
<protein>
    <submittedName>
        <fullName evidence="1">Uncharacterized protein</fullName>
    </submittedName>
</protein>
<dbReference type="InterPro" id="IPR029063">
    <property type="entry name" value="SAM-dependent_MTases_sf"/>
</dbReference>
<dbReference type="Gene3D" id="3.30.2130.30">
    <property type="match status" value="1"/>
</dbReference>
<dbReference type="GO" id="GO:0003676">
    <property type="term" value="F:nucleic acid binding"/>
    <property type="evidence" value="ECO:0007669"/>
    <property type="project" value="InterPro"/>
</dbReference>
<dbReference type="InterPro" id="IPR002052">
    <property type="entry name" value="DNA_methylase_N6_adenine_CS"/>
</dbReference>
<dbReference type="PANTHER" id="PTHR47313:SF1">
    <property type="entry name" value="RIBOSOMAL RNA LARGE SUBUNIT METHYLTRANSFERASE K_L"/>
    <property type="match status" value="1"/>
</dbReference>
<dbReference type="GO" id="GO:0070043">
    <property type="term" value="F:rRNA (guanine-N7-)-methyltransferase activity"/>
    <property type="evidence" value="ECO:0007669"/>
    <property type="project" value="TreeGrafter"/>
</dbReference>
<reference evidence="1" key="1">
    <citation type="submission" date="2018-04" db="EMBL/GenBank/DDBJ databases">
        <title>Draft genome sequence of the Candidatus Spirobacillus cienkowskii, a pathogen of freshwater Daphnia species, reconstructed from hemolymph metagenomic reads.</title>
        <authorList>
            <person name="Bresciani L."/>
            <person name="Lemos L.N."/>
            <person name="Wale N."/>
            <person name="Lin J.Y."/>
            <person name="Fernandes G.R."/>
            <person name="Duffy M.A."/>
            <person name="Rodrigues J.M."/>
        </authorList>
    </citation>
    <scope>NUCLEOTIDE SEQUENCE [LARGE SCALE GENOMIC DNA]</scope>
    <source>
        <strain evidence="1">Binning01</strain>
    </source>
</reference>
<dbReference type="Gene3D" id="3.40.50.150">
    <property type="entry name" value="Vaccinia Virus protein VP39"/>
    <property type="match status" value="1"/>
</dbReference>
<dbReference type="CDD" id="cd11715">
    <property type="entry name" value="THUMP_AdoMetMT"/>
    <property type="match status" value="1"/>
</dbReference>
<sequence>MNTINTINIENQVKKHIYGKPQEAIVTYPPGFSSVAFDEINFIFNNLWLPQKITPEVTTNKNLIYIKNIHTVSLIELMMRAKCISDIKLVIFNGKCANKETFQKKCSNVNWNLYINNQISLKLKVDSVASKAFHETGLKEILKKILSDKIKEIVQGENTQETTCLHADLYKDRLTLSLSIAGDPLYKRGFKEILNASAPLREDAAACCIEKCLQLGSKLNHSFSPDTIFIPFSGTGTFAFEYLLKTFTITPALLRKDYALQKLPFFRKSNFEFLLKKATEHCNLAVQEKLQNKLRMICNDNSNKANSVFINNLIAFQKSISENQIFLPENLFVHTENQTVPYLEENMFMLKFEKVLCDENNNYQNLFIAMNPPYGLRLGKEANTINLYKKISNYLNSLSKTAKNHNKHILGFILCPSEEAWSAFVNQLQNFKCDTYHFTHGGKDIRVCQFYF</sequence>
<evidence type="ECO:0000313" key="2">
    <source>
        <dbReference type="Proteomes" id="UP000253934"/>
    </source>
</evidence>